<dbReference type="Proteomes" id="UP000627166">
    <property type="component" value="Unassembled WGS sequence"/>
</dbReference>
<evidence type="ECO:0000313" key="2">
    <source>
        <dbReference type="Proteomes" id="UP000627166"/>
    </source>
</evidence>
<accession>A0ABR8YX98</accession>
<sequence length="68" mass="7645">MESLTEKNNMKLYDTEIIINGRKLSALEATVVMEALKDSADNGVSNDYTQYELGISKDKQTKVLEQFA</sequence>
<protein>
    <submittedName>
        <fullName evidence="1">Uncharacterized protein</fullName>
    </submittedName>
</protein>
<dbReference type="RefSeq" id="WP_191741730.1">
    <property type="nucleotide sequence ID" value="NZ_JACSQB010000178.1"/>
</dbReference>
<comment type="caution">
    <text evidence="1">The sequence shown here is derived from an EMBL/GenBank/DDBJ whole genome shotgun (WGS) entry which is preliminary data.</text>
</comment>
<dbReference type="EMBL" id="JACSQB010000178">
    <property type="protein sequence ID" value="MBD8048799.1"/>
    <property type="molecule type" value="Genomic_DNA"/>
</dbReference>
<keyword evidence="2" id="KW-1185">Reference proteome</keyword>
<proteinExistence type="predicted"/>
<reference evidence="1 2" key="1">
    <citation type="submission" date="2020-08" db="EMBL/GenBank/DDBJ databases">
        <title>A Genomic Blueprint of the Chicken Gut Microbiome.</title>
        <authorList>
            <person name="Gilroy R."/>
            <person name="Ravi A."/>
            <person name="Getino M."/>
            <person name="Pursley I."/>
            <person name="Horton D.L."/>
            <person name="Alikhan N.-F."/>
            <person name="Baker D."/>
            <person name="Gharbi K."/>
            <person name="Hall N."/>
            <person name="Watson M."/>
            <person name="Adriaenssens E.M."/>
            <person name="Foster-Nyarko E."/>
            <person name="Jarju S."/>
            <person name="Secka A."/>
            <person name="Antonio M."/>
            <person name="Oren A."/>
            <person name="Chaudhuri R."/>
            <person name="La Ragione R.M."/>
            <person name="Hildebrand F."/>
            <person name="Pallen M.J."/>
        </authorList>
    </citation>
    <scope>NUCLEOTIDE SEQUENCE [LARGE SCALE GENOMIC DNA]</scope>
    <source>
        <strain evidence="1 2">N37</strain>
    </source>
</reference>
<gene>
    <name evidence="1" type="ORF">H9637_17510</name>
</gene>
<organism evidence="1 2">
    <name type="scientific">Clostridium faecium</name>
    <dbReference type="NCBI Taxonomy" id="2762223"/>
    <lineage>
        <taxon>Bacteria</taxon>
        <taxon>Bacillati</taxon>
        <taxon>Bacillota</taxon>
        <taxon>Clostridia</taxon>
        <taxon>Eubacteriales</taxon>
        <taxon>Clostridiaceae</taxon>
        <taxon>Clostridium</taxon>
    </lineage>
</organism>
<name>A0ABR8YX98_9CLOT</name>
<evidence type="ECO:0000313" key="1">
    <source>
        <dbReference type="EMBL" id="MBD8048799.1"/>
    </source>
</evidence>